<accession>A0A328AZA7</accession>
<name>A0A328AZA7_9CAUL</name>
<dbReference type="OrthoDB" id="9792935at2"/>
<dbReference type="SUPFAM" id="SSF51735">
    <property type="entry name" value="NAD(P)-binding Rossmann-fold domains"/>
    <property type="match status" value="1"/>
</dbReference>
<evidence type="ECO:0000259" key="4">
    <source>
        <dbReference type="Pfam" id="PF02894"/>
    </source>
</evidence>
<dbReference type="Proteomes" id="UP000249725">
    <property type="component" value="Unassembled WGS sequence"/>
</dbReference>
<dbReference type="Gene3D" id="3.40.50.720">
    <property type="entry name" value="NAD(P)-binding Rossmann-like Domain"/>
    <property type="match status" value="1"/>
</dbReference>
<dbReference type="EMBL" id="QFYR01000001">
    <property type="protein sequence ID" value="RAK58158.1"/>
    <property type="molecule type" value="Genomic_DNA"/>
</dbReference>
<dbReference type="InterPro" id="IPR050463">
    <property type="entry name" value="Gfo/Idh/MocA_oxidrdct_glycsds"/>
</dbReference>
<dbReference type="PANTHER" id="PTHR43818">
    <property type="entry name" value="BCDNA.GH03377"/>
    <property type="match status" value="1"/>
</dbReference>
<dbReference type="AlphaFoldDB" id="A0A328AZA7"/>
<dbReference type="GO" id="GO:0000166">
    <property type="term" value="F:nucleotide binding"/>
    <property type="evidence" value="ECO:0007669"/>
    <property type="project" value="InterPro"/>
</dbReference>
<dbReference type="PANTHER" id="PTHR43818:SF11">
    <property type="entry name" value="BCDNA.GH03377"/>
    <property type="match status" value="1"/>
</dbReference>
<keyword evidence="1" id="KW-0560">Oxidoreductase</keyword>
<evidence type="ECO:0000256" key="1">
    <source>
        <dbReference type="ARBA" id="ARBA00023002"/>
    </source>
</evidence>
<feature type="domain" description="Gfo/Idh/MocA-like oxidoreductase N-terminal" evidence="3">
    <location>
        <begin position="29"/>
        <end position="152"/>
    </location>
</feature>
<reference evidence="6" key="1">
    <citation type="submission" date="2018-05" db="EMBL/GenBank/DDBJ databases">
        <authorList>
            <person name="Li X."/>
        </authorList>
    </citation>
    <scope>NUCLEOTIDE SEQUENCE [LARGE SCALE GENOMIC DNA]</scope>
    <source>
        <strain evidence="6">YIM 73061</strain>
    </source>
</reference>
<sequence length="385" mass="42750">MGGLPNRAVGRPQPKLEESPPWPEDRKVGFAVVGLGKFAMGQIIPAFGESKAAKLVAVVSGSPEKAQRVAAQHGIGPDGIYDYSNFDRIAQNPKVEVVYVILPNSLHPEFTTRAFQAGKHVLCEKPMANTPEECQRMIDAGRRAGKKLMIAYREQYEPHNLEVMRRIRAGELGDLRVISTDNGRHADPKDPADQWRLQKSLAGGGALPDVGIYGLNAQRYLSGEEPVEVRGWIDSPEGDPRFREVEDVTCWQLRFPSGLIANGSTSYSYQDASRFEILGTKARVTMDPAAEYDGHRVMVKDQKGQQQLAIQEVNQMAREIDHMAKAVRNNTEVKTPGEEGMQDVRLIHAIYESARTGQAVKINWTYKRRIDAAQADKDEQPKPPG</sequence>
<feature type="region of interest" description="Disordered" evidence="2">
    <location>
        <begin position="1"/>
        <end position="23"/>
    </location>
</feature>
<feature type="domain" description="Gfo/Idh/MocA-like oxidoreductase C-terminal" evidence="4">
    <location>
        <begin position="166"/>
        <end position="362"/>
    </location>
</feature>
<dbReference type="Gene3D" id="3.30.360.10">
    <property type="entry name" value="Dihydrodipicolinate Reductase, domain 2"/>
    <property type="match status" value="1"/>
</dbReference>
<proteinExistence type="predicted"/>
<dbReference type="Pfam" id="PF01408">
    <property type="entry name" value="GFO_IDH_MocA"/>
    <property type="match status" value="1"/>
</dbReference>
<dbReference type="PRINTS" id="PR01775">
    <property type="entry name" value="GLFROXRDTASE"/>
</dbReference>
<dbReference type="InterPro" id="IPR004104">
    <property type="entry name" value="Gfo/Idh/MocA-like_OxRdtase_C"/>
</dbReference>
<evidence type="ECO:0000256" key="2">
    <source>
        <dbReference type="SAM" id="MobiDB-lite"/>
    </source>
</evidence>
<protein>
    <submittedName>
        <fullName evidence="5">Glucose-fructose oxidoreductase</fullName>
    </submittedName>
</protein>
<dbReference type="GO" id="GO:0016491">
    <property type="term" value="F:oxidoreductase activity"/>
    <property type="evidence" value="ECO:0007669"/>
    <property type="project" value="UniProtKB-KW"/>
</dbReference>
<keyword evidence="6" id="KW-1185">Reference proteome</keyword>
<evidence type="ECO:0000313" key="6">
    <source>
        <dbReference type="Proteomes" id="UP000249725"/>
    </source>
</evidence>
<evidence type="ECO:0000313" key="5">
    <source>
        <dbReference type="EMBL" id="RAK58158.1"/>
    </source>
</evidence>
<dbReference type="InterPro" id="IPR008354">
    <property type="entry name" value="Glc-Fru_OxRdtase_bac"/>
</dbReference>
<dbReference type="SUPFAM" id="SSF55347">
    <property type="entry name" value="Glyceraldehyde-3-phosphate dehydrogenase-like, C-terminal domain"/>
    <property type="match status" value="1"/>
</dbReference>
<organism evidence="5 6">
    <name type="scientific">Phenylobacterium deserti</name>
    <dbReference type="NCBI Taxonomy" id="1914756"/>
    <lineage>
        <taxon>Bacteria</taxon>
        <taxon>Pseudomonadati</taxon>
        <taxon>Pseudomonadota</taxon>
        <taxon>Alphaproteobacteria</taxon>
        <taxon>Caulobacterales</taxon>
        <taxon>Caulobacteraceae</taxon>
        <taxon>Phenylobacterium</taxon>
    </lineage>
</organism>
<dbReference type="InterPro" id="IPR036291">
    <property type="entry name" value="NAD(P)-bd_dom_sf"/>
</dbReference>
<feature type="compositionally biased region" description="Basic and acidic residues" evidence="2">
    <location>
        <begin position="14"/>
        <end position="23"/>
    </location>
</feature>
<dbReference type="Pfam" id="PF02894">
    <property type="entry name" value="GFO_IDH_MocA_C"/>
    <property type="match status" value="1"/>
</dbReference>
<comment type="caution">
    <text evidence="5">The sequence shown here is derived from an EMBL/GenBank/DDBJ whole genome shotgun (WGS) entry which is preliminary data.</text>
</comment>
<dbReference type="InterPro" id="IPR000683">
    <property type="entry name" value="Gfo/Idh/MocA-like_OxRdtase_N"/>
</dbReference>
<evidence type="ECO:0000259" key="3">
    <source>
        <dbReference type="Pfam" id="PF01408"/>
    </source>
</evidence>
<gene>
    <name evidence="5" type="ORF">DJ018_00725</name>
</gene>